<evidence type="ECO:0000313" key="2">
    <source>
        <dbReference type="EMBL" id="ADU23367.1"/>
    </source>
</evidence>
<keyword evidence="1" id="KW-0812">Transmembrane</keyword>
<name>E6UIM2_RUMA7</name>
<keyword evidence="1" id="KW-0472">Membrane</keyword>
<reference evidence="2 3" key="1">
    <citation type="journal article" date="2011" name="J. Bacteriol.">
        <title>Complete genome of the cellulolytic ruminal bacterium Ruminococcus albus 7.</title>
        <authorList>
            <person name="Suen G."/>
            <person name="Stevenson D.M."/>
            <person name="Bruce D.C."/>
            <person name="Chertkov O."/>
            <person name="Copeland A."/>
            <person name="Cheng J.F."/>
            <person name="Detter C."/>
            <person name="Detter J.C."/>
            <person name="Goodwin L.A."/>
            <person name="Han C.S."/>
            <person name="Hauser L.J."/>
            <person name="Ivanova N.N."/>
            <person name="Kyrpides N.C."/>
            <person name="Land M.L."/>
            <person name="Lapidus A."/>
            <person name="Lucas S."/>
            <person name="Ovchinnikova G."/>
            <person name="Pitluck S."/>
            <person name="Tapia R."/>
            <person name="Woyke T."/>
            <person name="Boyum J."/>
            <person name="Mead D."/>
            <person name="Weimer P.J."/>
        </authorList>
    </citation>
    <scope>NUCLEOTIDE SEQUENCE [LARGE SCALE GENOMIC DNA]</scope>
    <source>
        <strain evidence="3">ATCC 27210 / DSM 20455 / JCM 14654 / NCDO 2250 / 7</strain>
    </source>
</reference>
<accession>E6UIM2</accession>
<dbReference type="HOGENOM" id="CLU_3188606_0_0_9"/>
<proteinExistence type="predicted"/>
<organism evidence="2 3">
    <name type="scientific">Ruminococcus albus (strain ATCC 27210 / DSM 20455 / JCM 14654 / NCDO 2250 / 7)</name>
    <dbReference type="NCBI Taxonomy" id="697329"/>
    <lineage>
        <taxon>Bacteria</taxon>
        <taxon>Bacillati</taxon>
        <taxon>Bacillota</taxon>
        <taxon>Clostridia</taxon>
        <taxon>Eubacteriales</taxon>
        <taxon>Oscillospiraceae</taxon>
        <taxon>Ruminococcus</taxon>
    </lineage>
</organism>
<evidence type="ECO:0000313" key="3">
    <source>
        <dbReference type="Proteomes" id="UP000006919"/>
    </source>
</evidence>
<dbReference type="KEGG" id="ral:Rumal_2901"/>
<keyword evidence="1" id="KW-1133">Transmembrane helix</keyword>
<dbReference type="AlphaFoldDB" id="E6UIM2"/>
<dbReference type="PROSITE" id="PS51257">
    <property type="entry name" value="PROKAR_LIPOPROTEIN"/>
    <property type="match status" value="1"/>
</dbReference>
<protein>
    <submittedName>
        <fullName evidence="2">Uncharacterized protein</fullName>
    </submittedName>
</protein>
<sequence>MTARITGNKKLRAYANECIRSVLWYGLFLGAFGCVGSGFDALFALG</sequence>
<feature type="transmembrane region" description="Helical" evidence="1">
    <location>
        <begin position="21"/>
        <end position="45"/>
    </location>
</feature>
<evidence type="ECO:0000256" key="1">
    <source>
        <dbReference type="SAM" id="Phobius"/>
    </source>
</evidence>
<dbReference type="Proteomes" id="UP000006919">
    <property type="component" value="Chromosome"/>
</dbReference>
<dbReference type="EMBL" id="CP002403">
    <property type="protein sequence ID" value="ADU23367.1"/>
    <property type="molecule type" value="Genomic_DNA"/>
</dbReference>
<gene>
    <name evidence="2" type="ordered locus">Rumal_2901</name>
</gene>